<dbReference type="AlphaFoldDB" id="A0A4Y7T264"/>
<comment type="caution">
    <text evidence="1">The sequence shown here is derived from an EMBL/GenBank/DDBJ whole genome shotgun (WGS) entry which is preliminary data.</text>
</comment>
<sequence length="184" mass="20157">MSDISTNLPESTESVELAAVIWESLRRLEGKSDVSHRSEPWKVNRQVGSEGKGTMMVRTGNAGADVWHHGWNQARHSPRCSAGVNAPRNLTCSLPSSCTCAVPPSFVPPVKSNGHLCTSQRDRRRIVPSMEPGWGPTVSVSKCGPLRLKKRDHSVFYPLVWYHGHWVVASAGISIYEVTLAGSD</sequence>
<dbReference type="Proteomes" id="UP000298030">
    <property type="component" value="Unassembled WGS sequence"/>
</dbReference>
<gene>
    <name evidence="1" type="ORF">FA13DRAFT_1879227</name>
</gene>
<evidence type="ECO:0000313" key="1">
    <source>
        <dbReference type="EMBL" id="TEB27619.1"/>
    </source>
</evidence>
<organism evidence="1 2">
    <name type="scientific">Coprinellus micaceus</name>
    <name type="common">Glistening ink-cap mushroom</name>
    <name type="synonym">Coprinus micaceus</name>
    <dbReference type="NCBI Taxonomy" id="71717"/>
    <lineage>
        <taxon>Eukaryota</taxon>
        <taxon>Fungi</taxon>
        <taxon>Dikarya</taxon>
        <taxon>Basidiomycota</taxon>
        <taxon>Agaricomycotina</taxon>
        <taxon>Agaricomycetes</taxon>
        <taxon>Agaricomycetidae</taxon>
        <taxon>Agaricales</taxon>
        <taxon>Agaricineae</taxon>
        <taxon>Psathyrellaceae</taxon>
        <taxon>Coprinellus</taxon>
    </lineage>
</organism>
<reference evidence="1 2" key="1">
    <citation type="journal article" date="2019" name="Nat. Ecol. Evol.">
        <title>Megaphylogeny resolves global patterns of mushroom evolution.</title>
        <authorList>
            <person name="Varga T."/>
            <person name="Krizsan K."/>
            <person name="Foldi C."/>
            <person name="Dima B."/>
            <person name="Sanchez-Garcia M."/>
            <person name="Sanchez-Ramirez S."/>
            <person name="Szollosi G.J."/>
            <person name="Szarkandi J.G."/>
            <person name="Papp V."/>
            <person name="Albert L."/>
            <person name="Andreopoulos W."/>
            <person name="Angelini C."/>
            <person name="Antonin V."/>
            <person name="Barry K.W."/>
            <person name="Bougher N.L."/>
            <person name="Buchanan P."/>
            <person name="Buyck B."/>
            <person name="Bense V."/>
            <person name="Catcheside P."/>
            <person name="Chovatia M."/>
            <person name="Cooper J."/>
            <person name="Damon W."/>
            <person name="Desjardin D."/>
            <person name="Finy P."/>
            <person name="Geml J."/>
            <person name="Haridas S."/>
            <person name="Hughes K."/>
            <person name="Justo A."/>
            <person name="Karasinski D."/>
            <person name="Kautmanova I."/>
            <person name="Kiss B."/>
            <person name="Kocsube S."/>
            <person name="Kotiranta H."/>
            <person name="LaButti K.M."/>
            <person name="Lechner B.E."/>
            <person name="Liimatainen K."/>
            <person name="Lipzen A."/>
            <person name="Lukacs Z."/>
            <person name="Mihaltcheva S."/>
            <person name="Morgado L.N."/>
            <person name="Niskanen T."/>
            <person name="Noordeloos M.E."/>
            <person name="Ohm R.A."/>
            <person name="Ortiz-Santana B."/>
            <person name="Ovrebo C."/>
            <person name="Racz N."/>
            <person name="Riley R."/>
            <person name="Savchenko A."/>
            <person name="Shiryaev A."/>
            <person name="Soop K."/>
            <person name="Spirin V."/>
            <person name="Szebenyi C."/>
            <person name="Tomsovsky M."/>
            <person name="Tulloss R.E."/>
            <person name="Uehling J."/>
            <person name="Grigoriev I.V."/>
            <person name="Vagvolgyi C."/>
            <person name="Papp T."/>
            <person name="Martin F.M."/>
            <person name="Miettinen O."/>
            <person name="Hibbett D.S."/>
            <person name="Nagy L.G."/>
        </authorList>
    </citation>
    <scope>NUCLEOTIDE SEQUENCE [LARGE SCALE GENOMIC DNA]</scope>
    <source>
        <strain evidence="1 2">FP101781</strain>
    </source>
</reference>
<name>A0A4Y7T264_COPMI</name>
<protein>
    <submittedName>
        <fullName evidence="1">Uncharacterized protein</fullName>
    </submittedName>
</protein>
<dbReference type="EMBL" id="QPFP01000039">
    <property type="protein sequence ID" value="TEB27619.1"/>
    <property type="molecule type" value="Genomic_DNA"/>
</dbReference>
<keyword evidence="2" id="KW-1185">Reference proteome</keyword>
<proteinExistence type="predicted"/>
<evidence type="ECO:0000313" key="2">
    <source>
        <dbReference type="Proteomes" id="UP000298030"/>
    </source>
</evidence>
<accession>A0A4Y7T264</accession>